<dbReference type="PRINTS" id="PR00424">
    <property type="entry name" value="ADENOSINER"/>
</dbReference>
<dbReference type="InterPro" id="IPR017452">
    <property type="entry name" value="GPCR_Rhodpsn_7TM"/>
</dbReference>
<organism evidence="13 14">
    <name type="scientific">Eptatretus burgeri</name>
    <name type="common">Inshore hagfish</name>
    <dbReference type="NCBI Taxonomy" id="7764"/>
    <lineage>
        <taxon>Eukaryota</taxon>
        <taxon>Metazoa</taxon>
        <taxon>Chordata</taxon>
        <taxon>Craniata</taxon>
        <taxon>Vertebrata</taxon>
        <taxon>Cyclostomata</taxon>
        <taxon>Myxini</taxon>
        <taxon>Myxiniformes</taxon>
        <taxon>Myxinidae</taxon>
        <taxon>Eptatretinae</taxon>
        <taxon>Eptatretus</taxon>
    </lineage>
</organism>
<evidence type="ECO:0000256" key="3">
    <source>
        <dbReference type="ARBA" id="ARBA00022692"/>
    </source>
</evidence>
<sequence>IPVERMALNVAYTIAEVVISVLSIVGNGLVCIAVMRTRHLQTITNYFIVSLAVADICVGIVAIPSAILEEFGLPRHNFHLCVLMLSSIVVFTESSVLSLLAVAVERYLAIFSPLRYQALMTHRNALITILIAWIFSIVIGLVPTMGWHLPPPKNGNCFFILVVNMSYNVNFIFFGCFLPPLLFMFFIYTHIFLEVRRQLRKIATEGDLTKKEIKTATSLFLVLFIFCLCWLPLHIINIIFLHCPSCYMPFPLVSASIILSHINSAVNPIFYSFRMRSFRRAFLNIILCRGDAADVR</sequence>
<feature type="transmembrane region" description="Helical" evidence="11">
    <location>
        <begin position="219"/>
        <end position="240"/>
    </location>
</feature>
<evidence type="ECO:0000313" key="13">
    <source>
        <dbReference type="Ensembl" id="ENSEBUP00000026485.1"/>
    </source>
</evidence>
<evidence type="ECO:0000256" key="11">
    <source>
        <dbReference type="RuleBase" id="RU201114"/>
    </source>
</evidence>
<dbReference type="Proteomes" id="UP000694388">
    <property type="component" value="Unplaced"/>
</dbReference>
<evidence type="ECO:0000259" key="12">
    <source>
        <dbReference type="PROSITE" id="PS50262"/>
    </source>
</evidence>
<dbReference type="GO" id="GO:0001609">
    <property type="term" value="F:G protein-coupled adenosine receptor activity"/>
    <property type="evidence" value="ECO:0007669"/>
    <property type="project" value="UniProtKB-UniRule"/>
</dbReference>
<evidence type="ECO:0000256" key="1">
    <source>
        <dbReference type="ARBA" id="ARBA00004651"/>
    </source>
</evidence>
<feature type="transmembrane region" description="Helical" evidence="11">
    <location>
        <begin position="125"/>
        <end position="149"/>
    </location>
</feature>
<comment type="similarity">
    <text evidence="11">Belongs to the G-protein coupled receptor 1 family.</text>
</comment>
<dbReference type="Ensembl" id="ENSEBUT00000027060.1">
    <property type="protein sequence ID" value="ENSEBUP00000026485.1"/>
    <property type="gene ID" value="ENSEBUG00000016308.1"/>
</dbReference>
<reference evidence="13" key="2">
    <citation type="submission" date="2025-09" db="UniProtKB">
        <authorList>
            <consortium name="Ensembl"/>
        </authorList>
    </citation>
    <scope>IDENTIFICATION</scope>
</reference>
<proteinExistence type="inferred from homology"/>
<dbReference type="SUPFAM" id="SSF81321">
    <property type="entry name" value="Family A G protein-coupled receptor-like"/>
    <property type="match status" value="1"/>
</dbReference>
<dbReference type="OMA" id="VMKYGFL"/>
<dbReference type="PANTHER" id="PTHR24246">
    <property type="entry name" value="OLFACTORY RECEPTOR AND ADENOSINE RECEPTOR"/>
    <property type="match status" value="1"/>
</dbReference>
<evidence type="ECO:0000313" key="14">
    <source>
        <dbReference type="Proteomes" id="UP000694388"/>
    </source>
</evidence>
<keyword evidence="5 11" id="KW-0297">G-protein coupled receptor</keyword>
<dbReference type="PROSITE" id="PS00237">
    <property type="entry name" value="G_PROTEIN_RECEP_F1_1"/>
    <property type="match status" value="1"/>
</dbReference>
<dbReference type="InterPro" id="IPR000276">
    <property type="entry name" value="GPCR_Rhodpsn"/>
</dbReference>
<dbReference type="PANTHER" id="PTHR24246:SF21">
    <property type="entry name" value="G-PROTEIN COUPLED RECEPTORS FAMILY 1 PROFILE DOMAIN-CONTAINING PROTEIN"/>
    <property type="match status" value="1"/>
</dbReference>
<dbReference type="Gene3D" id="1.20.1070.10">
    <property type="entry name" value="Rhodopsin 7-helix transmembrane proteins"/>
    <property type="match status" value="1"/>
</dbReference>
<keyword evidence="4 11" id="KW-1133">Transmembrane helix</keyword>
<keyword evidence="9 11" id="KW-0325">Glycoprotein</keyword>
<keyword evidence="14" id="KW-1185">Reference proteome</keyword>
<keyword evidence="8 11" id="KW-0675">Receptor</keyword>
<comment type="subcellular location">
    <subcellularLocation>
        <location evidence="1 11">Cell membrane</location>
        <topology evidence="1 11">Multi-pass membrane protein</topology>
    </subcellularLocation>
</comment>
<feature type="transmembrane region" description="Helical" evidence="11">
    <location>
        <begin position="169"/>
        <end position="193"/>
    </location>
</feature>
<dbReference type="InterPro" id="IPR001634">
    <property type="entry name" value="Adenosn_rcpt"/>
</dbReference>
<feature type="domain" description="G-protein coupled receptors family 1 profile" evidence="12">
    <location>
        <begin position="26"/>
        <end position="271"/>
    </location>
</feature>
<keyword evidence="10 11" id="KW-0807">Transducer</keyword>
<evidence type="ECO:0000256" key="10">
    <source>
        <dbReference type="ARBA" id="ARBA00023224"/>
    </source>
</evidence>
<evidence type="ECO:0000256" key="8">
    <source>
        <dbReference type="ARBA" id="ARBA00023170"/>
    </source>
</evidence>
<dbReference type="PRINTS" id="PR00237">
    <property type="entry name" value="GPCRRHODOPSN"/>
</dbReference>
<reference evidence="13" key="1">
    <citation type="submission" date="2025-08" db="UniProtKB">
        <authorList>
            <consortium name="Ensembl"/>
        </authorList>
    </citation>
    <scope>IDENTIFICATION</scope>
</reference>
<dbReference type="Pfam" id="PF00001">
    <property type="entry name" value="7tm_1"/>
    <property type="match status" value="1"/>
</dbReference>
<dbReference type="SMART" id="SM01381">
    <property type="entry name" value="7TM_GPCR_Srsx"/>
    <property type="match status" value="1"/>
</dbReference>
<evidence type="ECO:0000256" key="2">
    <source>
        <dbReference type="ARBA" id="ARBA00022475"/>
    </source>
</evidence>
<name>A0A8C4R8H4_EPTBU</name>
<dbReference type="GO" id="GO:0005886">
    <property type="term" value="C:plasma membrane"/>
    <property type="evidence" value="ECO:0007669"/>
    <property type="project" value="UniProtKB-SubCell"/>
</dbReference>
<keyword evidence="2 11" id="KW-1003">Cell membrane</keyword>
<evidence type="ECO:0000256" key="4">
    <source>
        <dbReference type="ARBA" id="ARBA00022989"/>
    </source>
</evidence>
<protein>
    <submittedName>
        <fullName evidence="13">Adenosine receptor B1a</fullName>
    </submittedName>
</protein>
<feature type="transmembrane region" description="Helical" evidence="11">
    <location>
        <begin position="46"/>
        <end position="68"/>
    </location>
</feature>
<dbReference type="PROSITE" id="PS50262">
    <property type="entry name" value="G_PROTEIN_RECEP_F1_2"/>
    <property type="match status" value="1"/>
</dbReference>
<keyword evidence="6 11" id="KW-0472">Membrane</keyword>
<evidence type="ECO:0000256" key="9">
    <source>
        <dbReference type="ARBA" id="ARBA00023180"/>
    </source>
</evidence>
<evidence type="ECO:0000256" key="6">
    <source>
        <dbReference type="ARBA" id="ARBA00023136"/>
    </source>
</evidence>
<keyword evidence="7 11" id="KW-1015">Disulfide bond</keyword>
<evidence type="ECO:0000256" key="7">
    <source>
        <dbReference type="ARBA" id="ARBA00023157"/>
    </source>
</evidence>
<evidence type="ECO:0000256" key="5">
    <source>
        <dbReference type="ARBA" id="ARBA00023040"/>
    </source>
</evidence>
<keyword evidence="3 11" id="KW-0812">Transmembrane</keyword>
<dbReference type="AlphaFoldDB" id="A0A8C4R8H4"/>
<dbReference type="GeneTree" id="ENSGT01030000234555"/>
<accession>A0A8C4R8H4</accession>
<feature type="transmembrane region" description="Helical" evidence="11">
    <location>
        <begin position="252"/>
        <end position="273"/>
    </location>
</feature>
<feature type="transmembrane region" description="Helical" evidence="11">
    <location>
        <begin position="80"/>
        <end position="104"/>
    </location>
</feature>
<feature type="transmembrane region" description="Helical" evidence="11">
    <location>
        <begin position="12"/>
        <end position="34"/>
    </location>
</feature>